<dbReference type="GO" id="GO:0008168">
    <property type="term" value="F:methyltransferase activity"/>
    <property type="evidence" value="ECO:0007669"/>
    <property type="project" value="UniProtKB-KW"/>
</dbReference>
<dbReference type="Pfam" id="PF13649">
    <property type="entry name" value="Methyltransf_25"/>
    <property type="match status" value="1"/>
</dbReference>
<dbReference type="EMBL" id="VFOQ01000001">
    <property type="protein sequence ID" value="TQL59497.1"/>
    <property type="molecule type" value="Genomic_DNA"/>
</dbReference>
<sequence>MDADAWNARYAGSELVWSAGPNQWVESELAVLPPGRALDLACGEGRNALWLAGLGWQVTASDFAEQGLAKGRAAQARLEATGRPLAVEWVCADATAVTWPPDAFDLVVISYLQLVADLRREATRRAAAALAPGGTLLVVGHDTSNLADGWGGPQEPAVLFSTADVVDDVVGLGLEVVRADRVERHVETADGPRVALDALVRLRRPG</sequence>
<organism evidence="3 4">
    <name type="scientific">Oryzihumus leptocrescens</name>
    <dbReference type="NCBI Taxonomy" id="297536"/>
    <lineage>
        <taxon>Bacteria</taxon>
        <taxon>Bacillati</taxon>
        <taxon>Actinomycetota</taxon>
        <taxon>Actinomycetes</taxon>
        <taxon>Micrococcales</taxon>
        <taxon>Intrasporangiaceae</taxon>
        <taxon>Oryzihumus</taxon>
    </lineage>
</organism>
<feature type="domain" description="Methyltransferase" evidence="2">
    <location>
        <begin position="38"/>
        <end position="134"/>
    </location>
</feature>
<dbReference type="SUPFAM" id="SSF53335">
    <property type="entry name" value="S-adenosyl-L-methionine-dependent methyltransferases"/>
    <property type="match status" value="1"/>
</dbReference>
<keyword evidence="3" id="KW-0489">Methyltransferase</keyword>
<comment type="caution">
    <text evidence="3">The sequence shown here is derived from an EMBL/GenBank/DDBJ whole genome shotgun (WGS) entry which is preliminary data.</text>
</comment>
<evidence type="ECO:0000313" key="4">
    <source>
        <dbReference type="Proteomes" id="UP000319514"/>
    </source>
</evidence>
<dbReference type="InterPro" id="IPR029063">
    <property type="entry name" value="SAM-dependent_MTases_sf"/>
</dbReference>
<dbReference type="Gene3D" id="3.40.50.150">
    <property type="entry name" value="Vaccinia Virus protein VP39"/>
    <property type="match status" value="1"/>
</dbReference>
<dbReference type="PANTHER" id="PTHR43861:SF3">
    <property type="entry name" value="PUTATIVE (AFU_ORTHOLOGUE AFUA_2G14390)-RELATED"/>
    <property type="match status" value="1"/>
</dbReference>
<accession>A0A542ZGK4</accession>
<dbReference type="InterPro" id="IPR041698">
    <property type="entry name" value="Methyltransf_25"/>
</dbReference>
<dbReference type="AlphaFoldDB" id="A0A542ZGK4"/>
<protein>
    <submittedName>
        <fullName evidence="3">Methyltransferase family protein</fullName>
    </submittedName>
</protein>
<keyword evidence="1 3" id="KW-0808">Transferase</keyword>
<dbReference type="Proteomes" id="UP000319514">
    <property type="component" value="Unassembled WGS sequence"/>
</dbReference>
<dbReference type="PANTHER" id="PTHR43861">
    <property type="entry name" value="TRANS-ACONITATE 2-METHYLTRANSFERASE-RELATED"/>
    <property type="match status" value="1"/>
</dbReference>
<proteinExistence type="predicted"/>
<keyword evidence="4" id="KW-1185">Reference proteome</keyword>
<dbReference type="RefSeq" id="WP_141787515.1">
    <property type="nucleotide sequence ID" value="NZ_BAAAKX010000013.1"/>
</dbReference>
<dbReference type="GO" id="GO:0032259">
    <property type="term" value="P:methylation"/>
    <property type="evidence" value="ECO:0007669"/>
    <property type="project" value="UniProtKB-KW"/>
</dbReference>
<dbReference type="OrthoDB" id="9786503at2"/>
<evidence type="ECO:0000313" key="3">
    <source>
        <dbReference type="EMBL" id="TQL59497.1"/>
    </source>
</evidence>
<name>A0A542ZGK4_9MICO</name>
<dbReference type="CDD" id="cd02440">
    <property type="entry name" value="AdoMet_MTases"/>
    <property type="match status" value="1"/>
</dbReference>
<gene>
    <name evidence="3" type="ORF">FB474_0852</name>
</gene>
<evidence type="ECO:0000256" key="1">
    <source>
        <dbReference type="ARBA" id="ARBA00022679"/>
    </source>
</evidence>
<evidence type="ECO:0000259" key="2">
    <source>
        <dbReference type="Pfam" id="PF13649"/>
    </source>
</evidence>
<reference evidence="3 4" key="1">
    <citation type="submission" date="2019-06" db="EMBL/GenBank/DDBJ databases">
        <title>Sequencing the genomes of 1000 actinobacteria strains.</title>
        <authorList>
            <person name="Klenk H.-P."/>
        </authorList>
    </citation>
    <scope>NUCLEOTIDE SEQUENCE [LARGE SCALE GENOMIC DNA]</scope>
    <source>
        <strain evidence="3 4">DSM 18082</strain>
    </source>
</reference>